<dbReference type="Pfam" id="PF13432">
    <property type="entry name" value="TPR_16"/>
    <property type="match status" value="2"/>
</dbReference>
<keyword evidence="1" id="KW-0677">Repeat</keyword>
<name>A0A5J4N9J1_9TREM</name>
<dbReference type="PANTHER" id="PTHR44186">
    <property type="match status" value="1"/>
</dbReference>
<dbReference type="Gene3D" id="1.25.40.10">
    <property type="entry name" value="Tetratricopeptide repeat domain"/>
    <property type="match status" value="2"/>
</dbReference>
<proteinExistence type="inferred from homology"/>
<dbReference type="GO" id="GO:0036064">
    <property type="term" value="C:ciliary basal body"/>
    <property type="evidence" value="ECO:0007669"/>
    <property type="project" value="TreeGrafter"/>
</dbReference>
<evidence type="ECO:0000256" key="4">
    <source>
        <dbReference type="PROSITE-ProRule" id="PRU00339"/>
    </source>
</evidence>
<feature type="repeat" description="TPR" evidence="4">
    <location>
        <begin position="147"/>
        <end position="180"/>
    </location>
</feature>
<reference evidence="5 6" key="1">
    <citation type="journal article" date="2019" name="Gigascience">
        <title>Whole-genome sequence of the oriental lung fluke Paragonimus westermani.</title>
        <authorList>
            <person name="Oey H."/>
            <person name="Zakrzewski M."/>
            <person name="Narain K."/>
            <person name="Devi K.R."/>
            <person name="Agatsuma T."/>
            <person name="Nawaratna S."/>
            <person name="Gobert G.N."/>
            <person name="Jones M.K."/>
            <person name="Ragan M.A."/>
            <person name="McManus D.P."/>
            <person name="Krause L."/>
        </authorList>
    </citation>
    <scope>NUCLEOTIDE SEQUENCE [LARGE SCALE GENOMIC DNA]</scope>
    <source>
        <strain evidence="5 6">IND2009</strain>
    </source>
</reference>
<evidence type="ECO:0000256" key="1">
    <source>
        <dbReference type="ARBA" id="ARBA00022737"/>
    </source>
</evidence>
<comment type="similarity">
    <text evidence="3">Belongs to the BBS4 family.</text>
</comment>
<keyword evidence="6" id="KW-1185">Reference proteome</keyword>
<organism evidence="5 6">
    <name type="scientific">Paragonimus westermani</name>
    <dbReference type="NCBI Taxonomy" id="34504"/>
    <lineage>
        <taxon>Eukaryota</taxon>
        <taxon>Metazoa</taxon>
        <taxon>Spiralia</taxon>
        <taxon>Lophotrochozoa</taxon>
        <taxon>Platyhelminthes</taxon>
        <taxon>Trematoda</taxon>
        <taxon>Digenea</taxon>
        <taxon>Plagiorchiida</taxon>
        <taxon>Troglotremata</taxon>
        <taxon>Troglotrematidae</taxon>
        <taxon>Paragonimus</taxon>
    </lineage>
</organism>
<dbReference type="InterPro" id="IPR019734">
    <property type="entry name" value="TPR_rpt"/>
</dbReference>
<gene>
    <name evidence="5" type="ORF">DEA37_0005346</name>
</gene>
<evidence type="ECO:0000256" key="2">
    <source>
        <dbReference type="ARBA" id="ARBA00022803"/>
    </source>
</evidence>
<dbReference type="SMART" id="SM00028">
    <property type="entry name" value="TPR"/>
    <property type="match status" value="9"/>
</dbReference>
<dbReference type="GO" id="GO:0061512">
    <property type="term" value="P:protein localization to cilium"/>
    <property type="evidence" value="ECO:0007669"/>
    <property type="project" value="TreeGrafter"/>
</dbReference>
<feature type="repeat" description="TPR" evidence="4">
    <location>
        <begin position="181"/>
        <end position="214"/>
    </location>
</feature>
<dbReference type="GO" id="GO:0060271">
    <property type="term" value="P:cilium assembly"/>
    <property type="evidence" value="ECO:0007669"/>
    <property type="project" value="TreeGrafter"/>
</dbReference>
<dbReference type="AlphaFoldDB" id="A0A5J4N9J1"/>
<dbReference type="PROSITE" id="PS50293">
    <property type="entry name" value="TPR_REGION"/>
    <property type="match status" value="1"/>
</dbReference>
<comment type="caution">
    <text evidence="5">The sequence shown here is derived from an EMBL/GenBank/DDBJ whole genome shotgun (WGS) entry which is preliminary data.</text>
</comment>
<sequence>FTVPPAEVLPFETENWIIHTLYTQYEFSTCAELIKRNLNTNGNTNEYALYCLGIIRRLEGKVQESLEQFTSCIQLNSSAISHKKQIARSLLLLGKHDEAIKLYEDITRRCLNDWETYYNQGLCYFYKNNYTLAEEYFLEASKYTQNVSPLERLASLHTRRGNYNRAVEVLRQAISLNPENPELLANLGLLYLKLGEEARAFEQLGSALAFQPNHFNALIAASTILLAHKDPDGALSKYRIAVKVAPESGILWNNIGLTLLEKRRTVAAISCLKRASYLMPLHWRVAANLGVVYLQTGQFVSAHHYLNSALQMLTYKELNNETSVRTTQQPSQQLPSKREFNVGTLHGLHALALVGLRDKNSALLAHSEACRVDQKNPILPLNLAIYLAPTNRTEAKRNLSDAQQRISRQNSDMHLFDTETVKCAVEQLENFFKDSESDAHIYPDEH</sequence>
<dbReference type="EMBL" id="QNGE01005169">
    <property type="protein sequence ID" value="KAA3672234.1"/>
    <property type="molecule type" value="Genomic_DNA"/>
</dbReference>
<dbReference type="Pfam" id="PF13414">
    <property type="entry name" value="TPR_11"/>
    <property type="match status" value="1"/>
</dbReference>
<feature type="non-terminal residue" evidence="5">
    <location>
        <position position="1"/>
    </location>
</feature>
<evidence type="ECO:0000313" key="6">
    <source>
        <dbReference type="Proteomes" id="UP000324629"/>
    </source>
</evidence>
<evidence type="ECO:0000313" key="5">
    <source>
        <dbReference type="EMBL" id="KAA3672234.1"/>
    </source>
</evidence>
<dbReference type="SUPFAM" id="SSF48452">
    <property type="entry name" value="TPR-like"/>
    <property type="match status" value="2"/>
</dbReference>
<evidence type="ECO:0000256" key="3">
    <source>
        <dbReference type="ARBA" id="ARBA00023778"/>
    </source>
</evidence>
<dbReference type="Proteomes" id="UP000324629">
    <property type="component" value="Unassembled WGS sequence"/>
</dbReference>
<accession>A0A5J4N9J1</accession>
<protein>
    <submittedName>
        <fullName evidence="5">Bardet-Biedl syndrome 4 protein</fullName>
    </submittedName>
</protein>
<dbReference type="InterPro" id="IPR011990">
    <property type="entry name" value="TPR-like_helical_dom_sf"/>
</dbReference>
<keyword evidence="2 4" id="KW-0802">TPR repeat</keyword>
<dbReference type="PANTHER" id="PTHR44186:SF1">
    <property type="entry name" value="BARDET-BIEDL SYNDROME 4 PROTEIN"/>
    <property type="match status" value="1"/>
</dbReference>
<dbReference type="PROSITE" id="PS50005">
    <property type="entry name" value="TPR"/>
    <property type="match status" value="2"/>
</dbReference>